<proteinExistence type="predicted"/>
<evidence type="ECO:0008006" key="3">
    <source>
        <dbReference type="Google" id="ProtNLM"/>
    </source>
</evidence>
<comment type="caution">
    <text evidence="1">The sequence shown here is derived from an EMBL/GenBank/DDBJ whole genome shotgun (WGS) entry which is preliminary data.</text>
</comment>
<dbReference type="Gene3D" id="1.10.30.50">
    <property type="match status" value="1"/>
</dbReference>
<sequence length="378" mass="44555">MHKPMNDSKTEILKKAYWKYFKEKKLENWKDKILQSENMTLLFIKIVEVLVLEIFYSTEGIDEAKLEKVIEKLVCIEKNDLKKLINIIERKISRNKKSKKIEYALGSSNLEDNADKISDFFLEQYTNFQQTVFMTDNVRDYFLTCPYCNATYLFDLKQRSKRGGESGNSDYFADQLDHYYPKSKYPYLAMSIFNLIPSCPTCNHIKGNKENHLHPHFEEMGDNAKFTLSMSCLGELTGIEFENMKEYKELESDLGTYVSLNFDLEEGFKKRVELKIKKDIDSELKERIENSKKIFQLENKYSGVKDEIRDLYFKHKLLSQSQREETLSQFGDSLGITPEEMEEVYFGARKTEEHKRPLSKFINDIRDFLDGDDQDGFE</sequence>
<protein>
    <recommendedName>
        <fullName evidence="3">HNH endonuclease</fullName>
    </recommendedName>
</protein>
<reference evidence="1 2" key="1">
    <citation type="submission" date="2018-08" db="EMBL/GenBank/DDBJ databases">
        <title>Draft genome sequence of Psychrilyobacter sp. strain SD5 isolated from Black Sea water.</title>
        <authorList>
            <person name="Yadav S."/>
            <person name="Villanueva L."/>
            <person name="Damste J.S.S."/>
        </authorList>
    </citation>
    <scope>NUCLEOTIDE SEQUENCE [LARGE SCALE GENOMIC DNA]</scope>
    <source>
        <strain evidence="1 2">SD5</strain>
    </source>
</reference>
<keyword evidence="2" id="KW-1185">Reference proteome</keyword>
<dbReference type="Proteomes" id="UP000263486">
    <property type="component" value="Unassembled WGS sequence"/>
</dbReference>
<gene>
    <name evidence="1" type="ORF">DYH56_10540</name>
</gene>
<organism evidence="1 2">
    <name type="scientific">Psychrilyobacter piezotolerans</name>
    <dbReference type="NCBI Taxonomy" id="2293438"/>
    <lineage>
        <taxon>Bacteria</taxon>
        <taxon>Fusobacteriati</taxon>
        <taxon>Fusobacteriota</taxon>
        <taxon>Fusobacteriia</taxon>
        <taxon>Fusobacteriales</taxon>
        <taxon>Fusobacteriaceae</taxon>
        <taxon>Psychrilyobacter</taxon>
    </lineage>
</organism>
<dbReference type="EMBL" id="QUAJ01000018">
    <property type="protein sequence ID" value="REI40588.1"/>
    <property type="molecule type" value="Genomic_DNA"/>
</dbReference>
<name>A0ABX9KG82_9FUSO</name>
<evidence type="ECO:0000313" key="1">
    <source>
        <dbReference type="EMBL" id="REI40588.1"/>
    </source>
</evidence>
<accession>A0ABX9KG82</accession>
<evidence type="ECO:0000313" key="2">
    <source>
        <dbReference type="Proteomes" id="UP000263486"/>
    </source>
</evidence>
<dbReference type="RefSeq" id="WP_114642833.1">
    <property type="nucleotide sequence ID" value="NZ_JAACIO010000019.1"/>
</dbReference>